<gene>
    <name evidence="3" type="ORF">ISS99_02730</name>
</gene>
<dbReference type="InterPro" id="IPR025115">
    <property type="entry name" value="DUF4034"/>
</dbReference>
<reference evidence="3" key="1">
    <citation type="submission" date="2020-10" db="EMBL/GenBank/DDBJ databases">
        <title>Phylogeny of dyella-like bacteria.</title>
        <authorList>
            <person name="Fu J."/>
        </authorList>
    </citation>
    <scope>NUCLEOTIDE SEQUENCE</scope>
    <source>
        <strain evidence="3">DHON07</strain>
    </source>
</reference>
<accession>A0ABS2KC92</accession>
<proteinExistence type="predicted"/>
<dbReference type="RefSeq" id="WP_204630044.1">
    <property type="nucleotide sequence ID" value="NZ_BSOC01000009.1"/>
</dbReference>
<keyword evidence="4" id="KW-1185">Reference proteome</keyword>
<feature type="transmembrane region" description="Helical" evidence="1">
    <location>
        <begin position="20"/>
        <end position="41"/>
    </location>
</feature>
<evidence type="ECO:0000256" key="1">
    <source>
        <dbReference type="SAM" id="Phobius"/>
    </source>
</evidence>
<dbReference type="SUPFAM" id="SSF48452">
    <property type="entry name" value="TPR-like"/>
    <property type="match status" value="1"/>
</dbReference>
<dbReference type="Gene3D" id="1.25.40.10">
    <property type="entry name" value="Tetratricopeptide repeat domain"/>
    <property type="match status" value="1"/>
</dbReference>
<dbReference type="Pfam" id="PF13226">
    <property type="entry name" value="DUF4034"/>
    <property type="match status" value="1"/>
</dbReference>
<dbReference type="EMBL" id="JADIKF010000033">
    <property type="protein sequence ID" value="MBM7128425.1"/>
    <property type="molecule type" value="Genomic_DNA"/>
</dbReference>
<keyword evidence="1" id="KW-0472">Membrane</keyword>
<evidence type="ECO:0000313" key="4">
    <source>
        <dbReference type="Proteomes" id="UP001430193"/>
    </source>
</evidence>
<name>A0ABS2KC92_9GAMM</name>
<dbReference type="InterPro" id="IPR011990">
    <property type="entry name" value="TPR-like_helical_dom_sf"/>
</dbReference>
<feature type="domain" description="DUF4034" evidence="2">
    <location>
        <begin position="110"/>
        <end position="242"/>
    </location>
</feature>
<evidence type="ECO:0000313" key="3">
    <source>
        <dbReference type="EMBL" id="MBM7128425.1"/>
    </source>
</evidence>
<evidence type="ECO:0000259" key="2">
    <source>
        <dbReference type="Pfam" id="PF13226"/>
    </source>
</evidence>
<protein>
    <submittedName>
        <fullName evidence="3">Tetratricopeptide repeat protein</fullName>
    </submittedName>
</protein>
<keyword evidence="1" id="KW-1133">Transmembrane helix</keyword>
<sequence>MDSDQEGLGLSKPSESQGKIKLALAGILGFVAVVLVLHLWWDGRNADQAAQQERKGEADYRAFLAAVKTADGIADPLQRCLQTPDLPGSHWNETTTRAYCRLHAIKALSLADIENLLKQGKAAEVDHAFQSYLDAQLHDPDQPGVVDAAFDDAGFNDSNAHTRSVIELWKQQEPQSAFALAASGMQYFDAAQQARGFGWARDLNDDQIQGMDQQLVLARRDLDQAVSLMPTLVAAYSSMISAGALDSDGDYMYQAAASGLKQDPANFAIRRQMMSNAQDKWGDMFGGLLEQVHEDQSLVGRNPLLRMVVQTPAVYRATCYCNYPQSRINELVVQAADKNLSASGLISLASKVDGPNNREAVELYSEALRFNPTNVDALRWRSQDMIALGDSKGAIAAFAAVAKRFPENNAMQAQLGNIYAQAGDVKDSEATLLAVLQRDPDNYDALGLLGDLYNHAGRQPQKAEVMADTLISKYPDKAAGYIVRSCNQMDHNLPGVYDTIHYFIDHFGDDPQWKSQTAEMRGYLLKHPEKV</sequence>
<keyword evidence="1" id="KW-0812">Transmembrane</keyword>
<dbReference type="Proteomes" id="UP001430193">
    <property type="component" value="Unassembled WGS sequence"/>
</dbReference>
<comment type="caution">
    <text evidence="3">The sequence shown here is derived from an EMBL/GenBank/DDBJ whole genome shotgun (WGS) entry which is preliminary data.</text>
</comment>
<dbReference type="Pfam" id="PF13432">
    <property type="entry name" value="TPR_16"/>
    <property type="match status" value="2"/>
</dbReference>
<organism evidence="3 4">
    <name type="scientific">Dyella mobilis</name>
    <dbReference type="NCBI Taxonomy" id="1849582"/>
    <lineage>
        <taxon>Bacteria</taxon>
        <taxon>Pseudomonadati</taxon>
        <taxon>Pseudomonadota</taxon>
        <taxon>Gammaproteobacteria</taxon>
        <taxon>Lysobacterales</taxon>
        <taxon>Rhodanobacteraceae</taxon>
        <taxon>Dyella</taxon>
    </lineage>
</organism>